<sequence>MLIITCLKNTTVINMNKGKISLAIAILLIAIIVAVPVLAQPPNIPREQTLITGGAWWEPPKKFNPLNYGGSVSGTNGLIYEPLYLWIPIKPENERFQPWLAAALPNWISPTEVEIKIRPEAKWWDGSPVTADDVRFTFYDVPRKVTSAAWAGVRNYITDVVVVDSKTVRFKFDPQNVNYGDFLYQLYSAPILPKKYYEPYVNQYGNELTDLGKWPVIAENKDPTKLLGSGMYKVLYTGDDYFILERVDNWWGKDVFGKLPGPKYIKGVIVYSNQVAANMLGAGELDWSTFYIPGGPTMVQKGYVVSFYSKSPYYLSANVAFLFLNTAKKPFNDPNFRKALYYAIDINKIINSAYEGAVVASNPVGLLPYWQQYLATDLLNQYGYKYDPQKAKQILDQAGYKDVNGDGWRETPDGKPLKVTIIVPYGWTDWMFAAISIADDLKAVGINAEAVFPDFGAYVEQIDKGTYDAAINNFGSFAAPTPYQLYYWAYNATPGIWTGNMGRYQNAKLQQLITQLGKIPPDQTDKMKSVLRDIQQILLDEMPALPLWLNGYWFLASQKYWTGWPNDNNPYAVPTNWNGQWQHGGLLVLLNLKPATQPAQQQPQPTTQPTAPAGPDYTTIGIVIVVLVIIVIAVYMFLRKKPKKEEAGKK</sequence>
<reference evidence="3 4" key="1">
    <citation type="journal article" date="2013" name="Genome Announc.">
        <title>Complete Genomic Sequence of 'Thermofilum adornatus' Strain 1910bT, a Hyperthermophilic Anaerobic Organotrophic Crenarchaeon.</title>
        <authorList>
            <person name="Dominova I.N."/>
            <person name="Kublanov I.V."/>
            <person name="Podosokorskaya O.A."/>
            <person name="Derbikova K.S."/>
            <person name="Patrushev M.V."/>
            <person name="Toshchakov S.V."/>
        </authorList>
    </citation>
    <scope>NUCLEOTIDE SEQUENCE [LARGE SCALE GENOMIC DNA]</scope>
    <source>
        <strain evidence="4">1910b</strain>
    </source>
</reference>
<gene>
    <name evidence="3" type="ORF">N186_00345</name>
</gene>
<evidence type="ECO:0000256" key="1">
    <source>
        <dbReference type="SAM" id="Phobius"/>
    </source>
</evidence>
<feature type="domain" description="Solute-binding protein family 5" evidence="2">
    <location>
        <begin position="96"/>
        <end position="492"/>
    </location>
</feature>
<dbReference type="eggNOG" id="arCOG01534">
    <property type="taxonomic scope" value="Archaea"/>
</dbReference>
<organism evidence="3 4">
    <name type="scientific">Thermofilum adornatum</name>
    <dbReference type="NCBI Taxonomy" id="1365176"/>
    <lineage>
        <taxon>Archaea</taxon>
        <taxon>Thermoproteota</taxon>
        <taxon>Thermoprotei</taxon>
        <taxon>Thermofilales</taxon>
        <taxon>Thermofilaceae</taxon>
        <taxon>Thermofilum</taxon>
    </lineage>
</organism>
<keyword evidence="4" id="KW-1185">Reference proteome</keyword>
<dbReference type="PANTHER" id="PTHR30290">
    <property type="entry name" value="PERIPLASMIC BINDING COMPONENT OF ABC TRANSPORTER"/>
    <property type="match status" value="1"/>
</dbReference>
<feature type="transmembrane region" description="Helical" evidence="1">
    <location>
        <begin position="617"/>
        <end position="638"/>
    </location>
</feature>
<dbReference type="Gene3D" id="3.10.105.10">
    <property type="entry name" value="Dipeptide-binding Protein, Domain 3"/>
    <property type="match status" value="1"/>
</dbReference>
<dbReference type="PATRIC" id="fig|1365176.7.peg.70"/>
<dbReference type="SUPFAM" id="SSF53850">
    <property type="entry name" value="Periplasmic binding protein-like II"/>
    <property type="match status" value="1"/>
</dbReference>
<evidence type="ECO:0000259" key="2">
    <source>
        <dbReference type="Pfam" id="PF00496"/>
    </source>
</evidence>
<dbReference type="Pfam" id="PF00496">
    <property type="entry name" value="SBP_bac_5"/>
    <property type="match status" value="1"/>
</dbReference>
<dbReference type="Gene3D" id="3.90.76.10">
    <property type="entry name" value="Dipeptide-binding Protein, Domain 1"/>
    <property type="match status" value="1"/>
</dbReference>
<dbReference type="EMBL" id="CP006646">
    <property type="protein sequence ID" value="AGT34467.1"/>
    <property type="molecule type" value="Genomic_DNA"/>
</dbReference>
<dbReference type="HOGENOM" id="CLU_017028_8_3_2"/>
<dbReference type="InterPro" id="IPR000914">
    <property type="entry name" value="SBP_5_dom"/>
</dbReference>
<protein>
    <recommendedName>
        <fullName evidence="2">Solute-binding protein family 5 domain-containing protein</fullName>
    </recommendedName>
</protein>
<feature type="transmembrane region" description="Helical" evidence="1">
    <location>
        <begin position="20"/>
        <end position="39"/>
    </location>
</feature>
<dbReference type="GO" id="GO:1904680">
    <property type="term" value="F:peptide transmembrane transporter activity"/>
    <property type="evidence" value="ECO:0007669"/>
    <property type="project" value="TreeGrafter"/>
</dbReference>
<dbReference type="Proteomes" id="UP000015543">
    <property type="component" value="Chromosome"/>
</dbReference>
<name>S6A4U6_9CREN</name>
<dbReference type="KEGG" id="thb:N186_00345"/>
<keyword evidence="1" id="KW-0472">Membrane</keyword>
<evidence type="ECO:0000313" key="4">
    <source>
        <dbReference type="Proteomes" id="UP000015543"/>
    </source>
</evidence>
<dbReference type="CDD" id="cd08509">
    <property type="entry name" value="PBP2_TmCBP_oligosaccharides_like"/>
    <property type="match status" value="1"/>
</dbReference>
<dbReference type="AlphaFoldDB" id="S6A4U6"/>
<accession>S6A4U6</accession>
<evidence type="ECO:0000313" key="3">
    <source>
        <dbReference type="EMBL" id="AGT34467.1"/>
    </source>
</evidence>
<keyword evidence="1" id="KW-1133">Transmembrane helix</keyword>
<dbReference type="InterPro" id="IPR039424">
    <property type="entry name" value="SBP_5"/>
</dbReference>
<proteinExistence type="predicted"/>
<dbReference type="PANTHER" id="PTHR30290:SF82">
    <property type="entry name" value="ABC-TYPE DIPEPTIDE_OLIGOPEPTIDE TRANSPORT SYSTEM, PERIPLASMIC COMPONENT"/>
    <property type="match status" value="1"/>
</dbReference>
<dbReference type="GO" id="GO:0015833">
    <property type="term" value="P:peptide transport"/>
    <property type="evidence" value="ECO:0007669"/>
    <property type="project" value="TreeGrafter"/>
</dbReference>
<keyword evidence="1" id="KW-0812">Transmembrane</keyword>
<dbReference type="Gene3D" id="3.40.190.10">
    <property type="entry name" value="Periplasmic binding protein-like II"/>
    <property type="match status" value="1"/>
</dbReference>